<feature type="compositionally biased region" description="Low complexity" evidence="4">
    <location>
        <begin position="88"/>
        <end position="104"/>
    </location>
</feature>
<feature type="repeat" description="WD" evidence="3">
    <location>
        <begin position="201"/>
        <end position="242"/>
    </location>
</feature>
<keyword evidence="2" id="KW-0677">Repeat</keyword>
<feature type="repeat" description="WD" evidence="3">
    <location>
        <begin position="159"/>
        <end position="200"/>
    </location>
</feature>
<feature type="region of interest" description="Disordered" evidence="4">
    <location>
        <begin position="1"/>
        <end position="107"/>
    </location>
</feature>
<dbReference type="InterPro" id="IPR020472">
    <property type="entry name" value="WD40_PAC1"/>
</dbReference>
<dbReference type="InterPro" id="IPR019775">
    <property type="entry name" value="WD40_repeat_CS"/>
</dbReference>
<gene>
    <name evidence="6" type="ORF">QR680_000575</name>
</gene>
<evidence type="ECO:0000313" key="7">
    <source>
        <dbReference type="Proteomes" id="UP001175271"/>
    </source>
</evidence>
<feature type="repeat" description="WD" evidence="3">
    <location>
        <begin position="328"/>
        <end position="372"/>
    </location>
</feature>
<feature type="repeat" description="WD" evidence="3">
    <location>
        <begin position="117"/>
        <end position="158"/>
    </location>
</feature>
<organism evidence="6 7">
    <name type="scientific">Steinernema hermaphroditum</name>
    <dbReference type="NCBI Taxonomy" id="289476"/>
    <lineage>
        <taxon>Eukaryota</taxon>
        <taxon>Metazoa</taxon>
        <taxon>Ecdysozoa</taxon>
        <taxon>Nematoda</taxon>
        <taxon>Chromadorea</taxon>
        <taxon>Rhabditida</taxon>
        <taxon>Tylenchina</taxon>
        <taxon>Panagrolaimomorpha</taxon>
        <taxon>Strongyloidoidea</taxon>
        <taxon>Steinernematidae</taxon>
        <taxon>Steinernema</taxon>
    </lineage>
</organism>
<dbReference type="InterPro" id="IPR036322">
    <property type="entry name" value="WD40_repeat_dom_sf"/>
</dbReference>
<dbReference type="EMBL" id="JAUCMV010000005">
    <property type="protein sequence ID" value="KAK0394118.1"/>
    <property type="molecule type" value="Genomic_DNA"/>
</dbReference>
<comment type="caution">
    <text evidence="6">The sequence shown here is derived from an EMBL/GenBank/DDBJ whole genome shotgun (WGS) entry which is preliminary data.</text>
</comment>
<evidence type="ECO:0000256" key="1">
    <source>
        <dbReference type="ARBA" id="ARBA00022574"/>
    </source>
</evidence>
<accession>A0AA39GV38</accession>
<dbReference type="Gene3D" id="2.130.10.10">
    <property type="entry name" value="YVTN repeat-like/Quinoprotein amine dehydrogenase"/>
    <property type="match status" value="1"/>
</dbReference>
<dbReference type="InterPro" id="IPR015943">
    <property type="entry name" value="WD40/YVTN_repeat-like_dom_sf"/>
</dbReference>
<dbReference type="GO" id="GO:0042393">
    <property type="term" value="F:histone binding"/>
    <property type="evidence" value="ECO:0007669"/>
    <property type="project" value="TreeGrafter"/>
</dbReference>
<feature type="domain" description="WDR5-like beta-propeller" evidence="5">
    <location>
        <begin position="117"/>
        <end position="407"/>
    </location>
</feature>
<feature type="repeat" description="WD" evidence="3">
    <location>
        <begin position="243"/>
        <end position="284"/>
    </location>
</feature>
<evidence type="ECO:0000313" key="6">
    <source>
        <dbReference type="EMBL" id="KAK0394118.1"/>
    </source>
</evidence>
<dbReference type="PROSITE" id="PS00678">
    <property type="entry name" value="WD_REPEATS_1"/>
    <property type="match status" value="5"/>
</dbReference>
<dbReference type="PRINTS" id="PR00320">
    <property type="entry name" value="GPROTEINBRPT"/>
</dbReference>
<protein>
    <recommendedName>
        <fullName evidence="5">WDR5-like beta-propeller domain-containing protein</fullName>
    </recommendedName>
</protein>
<name>A0AA39GV38_9BILA</name>
<evidence type="ECO:0000256" key="4">
    <source>
        <dbReference type="SAM" id="MobiDB-lite"/>
    </source>
</evidence>
<dbReference type="Pfam" id="PF25175">
    <property type="entry name" value="Beta-prop_WDR5"/>
    <property type="match status" value="1"/>
</dbReference>
<dbReference type="PROSITE" id="PS50294">
    <property type="entry name" value="WD_REPEATS_REGION"/>
    <property type="match status" value="5"/>
</dbReference>
<feature type="repeat" description="WD" evidence="3">
    <location>
        <begin position="296"/>
        <end position="327"/>
    </location>
</feature>
<evidence type="ECO:0000256" key="3">
    <source>
        <dbReference type="PROSITE-ProRule" id="PRU00221"/>
    </source>
</evidence>
<dbReference type="FunFam" id="2.130.10.10:FF:000228">
    <property type="entry name" value="COMPASS-like H3K4 histone methylase component WDR5A"/>
    <property type="match status" value="1"/>
</dbReference>
<evidence type="ECO:0000256" key="2">
    <source>
        <dbReference type="ARBA" id="ARBA00022737"/>
    </source>
</evidence>
<dbReference type="PROSITE" id="PS50082">
    <property type="entry name" value="WD_REPEATS_2"/>
    <property type="match status" value="6"/>
</dbReference>
<dbReference type="CDD" id="cd00200">
    <property type="entry name" value="WD40"/>
    <property type="match status" value="1"/>
</dbReference>
<keyword evidence="1 3" id="KW-0853">WD repeat</keyword>
<reference evidence="6" key="1">
    <citation type="submission" date="2023-06" db="EMBL/GenBank/DDBJ databases">
        <title>Genomic analysis of the entomopathogenic nematode Steinernema hermaphroditum.</title>
        <authorList>
            <person name="Schwarz E.M."/>
            <person name="Heppert J.K."/>
            <person name="Baniya A."/>
            <person name="Schwartz H.T."/>
            <person name="Tan C.-H."/>
            <person name="Antoshechkin I."/>
            <person name="Sternberg P.W."/>
            <person name="Goodrich-Blair H."/>
            <person name="Dillman A.R."/>
        </authorList>
    </citation>
    <scope>NUCLEOTIDE SEQUENCE</scope>
    <source>
        <strain evidence="6">PS9179</strain>
        <tissue evidence="6">Whole animal</tissue>
    </source>
</reference>
<evidence type="ECO:0000259" key="5">
    <source>
        <dbReference type="Pfam" id="PF25175"/>
    </source>
</evidence>
<keyword evidence="7" id="KW-1185">Reference proteome</keyword>
<dbReference type="GO" id="GO:0048188">
    <property type="term" value="C:Set1C/COMPASS complex"/>
    <property type="evidence" value="ECO:0007669"/>
    <property type="project" value="TreeGrafter"/>
</dbReference>
<dbReference type="PANTHER" id="PTHR22847:SF637">
    <property type="entry name" value="WD REPEAT DOMAIN 5B"/>
    <property type="match status" value="1"/>
</dbReference>
<dbReference type="AlphaFoldDB" id="A0AA39GV38"/>
<dbReference type="SMART" id="SM00320">
    <property type="entry name" value="WD40"/>
    <property type="match status" value="7"/>
</dbReference>
<dbReference type="SUPFAM" id="SSF50978">
    <property type="entry name" value="WD40 repeat-like"/>
    <property type="match status" value="1"/>
</dbReference>
<dbReference type="InterPro" id="IPR059122">
    <property type="entry name" value="Beta-prop_WDR5-like"/>
</dbReference>
<proteinExistence type="predicted"/>
<dbReference type="InterPro" id="IPR001680">
    <property type="entry name" value="WD40_rpt"/>
</dbReference>
<feature type="compositionally biased region" description="Polar residues" evidence="4">
    <location>
        <begin position="1"/>
        <end position="11"/>
    </location>
</feature>
<dbReference type="PANTHER" id="PTHR22847">
    <property type="entry name" value="WD40 REPEAT PROTEIN"/>
    <property type="match status" value="1"/>
</dbReference>
<sequence>MSEQRPTSMEQMQAVPGVSEQSEPIAEAQPVQQPVNYADGAPEAMDTSDTASLPGPRQEDGQAIDGNVHPSQLSDHSALRQEGNGTMAQPPSGTPTTPTSAPQGKGELPNYRQKLILQGHTKGISSVRFSPDGTLLASASADKTIRIWGSEDGRIEKTITGHKLGISDVSWSSCQRMLASCSDDKTVKLWDVATAKCTKTMKGHTNYVFSVAFNPQSNLLVSGSFDESVRVWDVRTGSCIKTLPAHSDPVSAVSFNRDGSLICSSSYDGLIRIWDTASGQCLKTLVDEENPPCSFVKFSPNGKYILAGTLDNQLKLWDFNKGKSLKSYTGHKNSKFCIFANFSVTGGKWIVAGSEDTKVYIWNLQTREIVQVLSGHTDVVLSTDCHPSKNIIATGGLENDKTVRLWQSDY</sequence>
<dbReference type="GO" id="GO:0044666">
    <property type="term" value="C:MLL3/4 complex"/>
    <property type="evidence" value="ECO:0007669"/>
    <property type="project" value="UniProtKB-ARBA"/>
</dbReference>
<dbReference type="Proteomes" id="UP001175271">
    <property type="component" value="Unassembled WGS sequence"/>
</dbReference>